<dbReference type="Gene3D" id="3.40.50.12780">
    <property type="entry name" value="N-terminal domain of ligase-like"/>
    <property type="match status" value="1"/>
</dbReference>
<dbReference type="EMBL" id="BMYV01000001">
    <property type="protein sequence ID" value="GGX62207.1"/>
    <property type="molecule type" value="Genomic_DNA"/>
</dbReference>
<dbReference type="InterPro" id="IPR032387">
    <property type="entry name" value="ACAS_N"/>
</dbReference>
<dbReference type="PANTHER" id="PTHR43347:SF3">
    <property type="entry name" value="ACYL-COA SYNTHETASE SHORT-CHAIN FAMILY MEMBER 3, MITOCHONDRIAL"/>
    <property type="match status" value="1"/>
</dbReference>
<gene>
    <name evidence="4" type="ORF">GCM10011309_10200</name>
</gene>
<organism evidence="4 5">
    <name type="scientific">Litorimonas cladophorae</name>
    <dbReference type="NCBI Taxonomy" id="1220491"/>
    <lineage>
        <taxon>Bacteria</taxon>
        <taxon>Pseudomonadati</taxon>
        <taxon>Pseudomonadota</taxon>
        <taxon>Alphaproteobacteria</taxon>
        <taxon>Maricaulales</taxon>
        <taxon>Robiginitomaculaceae</taxon>
    </lineage>
</organism>
<comment type="similarity">
    <text evidence="1">Belongs to the ATP-dependent AMP-binding enzyme family.</text>
</comment>
<name>A0A918NEJ0_9PROT</name>
<dbReference type="InterPro" id="IPR042099">
    <property type="entry name" value="ANL_N_sf"/>
</dbReference>
<proteinExistence type="inferred from homology"/>
<evidence type="ECO:0008006" key="6">
    <source>
        <dbReference type="Google" id="ProtNLM"/>
    </source>
</evidence>
<dbReference type="PANTHER" id="PTHR43347">
    <property type="entry name" value="ACYL-COA SYNTHETASE"/>
    <property type="match status" value="1"/>
</dbReference>
<sequence length="327" mass="36919">MENYKDVYSDWQSDSDNFWLNAAKEIDWITSPSQSFDPDCGVYERWFPDAIGNTCYNCLDRHIIAGRGDQAALIYDSPMSGRKLTYSYNQLFDKVTALAWVLRDLGVVKGDRVIIYLPMIPEAAFAMLACARIGAIHSVVFGGFVPKELATRIDDAKPKVIMNASCGLEPKRTIAYRPLLDEAIDIADHKPDHFIIYQRPECTAALDKMRDKSWQTVVSAAPTVDTRPDCVAVKATDPLYIYSIRLARRENPKVWSATMVDIGWRSNGVWGIFTTPTLVKSIGRHRMSDGSWGIVTSFTVPFSKVAQQFCLKANLWERLMRVRFGAL</sequence>
<feature type="domain" description="Acetyl-coenzyme A synthetase N-terminal" evidence="3">
    <location>
        <begin position="4"/>
        <end position="58"/>
    </location>
</feature>
<dbReference type="Pfam" id="PF00501">
    <property type="entry name" value="AMP-binding"/>
    <property type="match status" value="1"/>
</dbReference>
<comment type="caution">
    <text evidence="4">The sequence shown here is derived from an EMBL/GenBank/DDBJ whole genome shotgun (WGS) entry which is preliminary data.</text>
</comment>
<dbReference type="SUPFAM" id="SSF56801">
    <property type="entry name" value="Acetyl-CoA synthetase-like"/>
    <property type="match status" value="1"/>
</dbReference>
<dbReference type="InterPro" id="IPR000873">
    <property type="entry name" value="AMP-dep_synth/lig_dom"/>
</dbReference>
<dbReference type="AlphaFoldDB" id="A0A918NEJ0"/>
<keyword evidence="5" id="KW-1185">Reference proteome</keyword>
<dbReference type="Pfam" id="PF16177">
    <property type="entry name" value="ACAS_N"/>
    <property type="match status" value="1"/>
</dbReference>
<protein>
    <recommendedName>
        <fullName evidence="6">Propionate--CoA ligase</fullName>
    </recommendedName>
</protein>
<dbReference type="GO" id="GO:0050218">
    <property type="term" value="F:propionate-CoA ligase activity"/>
    <property type="evidence" value="ECO:0007669"/>
    <property type="project" value="TreeGrafter"/>
</dbReference>
<evidence type="ECO:0000259" key="2">
    <source>
        <dbReference type="Pfam" id="PF00501"/>
    </source>
</evidence>
<dbReference type="Proteomes" id="UP000600865">
    <property type="component" value="Unassembled WGS sequence"/>
</dbReference>
<feature type="domain" description="AMP-dependent synthetase/ligase" evidence="2">
    <location>
        <begin position="65"/>
        <end position="241"/>
    </location>
</feature>
<accession>A0A918NEJ0</accession>
<evidence type="ECO:0000313" key="5">
    <source>
        <dbReference type="Proteomes" id="UP000600865"/>
    </source>
</evidence>
<reference evidence="4 5" key="1">
    <citation type="journal article" date="2014" name="Int. J. Syst. Evol. Microbiol.">
        <title>Complete genome sequence of Corynebacterium casei LMG S-19264T (=DSM 44701T), isolated from a smear-ripened cheese.</title>
        <authorList>
            <consortium name="US DOE Joint Genome Institute (JGI-PGF)"/>
            <person name="Walter F."/>
            <person name="Albersmeier A."/>
            <person name="Kalinowski J."/>
            <person name="Ruckert C."/>
        </authorList>
    </citation>
    <scope>NUCLEOTIDE SEQUENCE [LARGE SCALE GENOMIC DNA]</scope>
    <source>
        <strain evidence="4 5">KCTC 23968</strain>
    </source>
</reference>
<evidence type="ECO:0000256" key="1">
    <source>
        <dbReference type="ARBA" id="ARBA00006432"/>
    </source>
</evidence>
<evidence type="ECO:0000313" key="4">
    <source>
        <dbReference type="EMBL" id="GGX62207.1"/>
    </source>
</evidence>
<evidence type="ECO:0000259" key="3">
    <source>
        <dbReference type="Pfam" id="PF16177"/>
    </source>
</evidence>